<dbReference type="Gene3D" id="3.40.1090.10">
    <property type="entry name" value="Cytosolic phospholipase A2 catalytic domain"/>
    <property type="match status" value="1"/>
</dbReference>
<evidence type="ECO:0000313" key="2">
    <source>
        <dbReference type="EMBL" id="KAJ7208599.1"/>
    </source>
</evidence>
<dbReference type="SUPFAM" id="SSF52151">
    <property type="entry name" value="FabD/lysophospholipase-like"/>
    <property type="match status" value="1"/>
</dbReference>
<dbReference type="EMBL" id="JARJCW010000033">
    <property type="protein sequence ID" value="KAJ7208599.1"/>
    <property type="molecule type" value="Genomic_DNA"/>
</dbReference>
<gene>
    <name evidence="2" type="ORF">GGX14DRAFT_633436</name>
</gene>
<feature type="compositionally biased region" description="Pro residues" evidence="1">
    <location>
        <begin position="221"/>
        <end position="232"/>
    </location>
</feature>
<feature type="compositionally biased region" description="Acidic residues" evidence="1">
    <location>
        <begin position="253"/>
        <end position="270"/>
    </location>
</feature>
<dbReference type="Proteomes" id="UP001219525">
    <property type="component" value="Unassembled WGS sequence"/>
</dbReference>
<organism evidence="2 3">
    <name type="scientific">Mycena pura</name>
    <dbReference type="NCBI Taxonomy" id="153505"/>
    <lineage>
        <taxon>Eukaryota</taxon>
        <taxon>Fungi</taxon>
        <taxon>Dikarya</taxon>
        <taxon>Basidiomycota</taxon>
        <taxon>Agaricomycotina</taxon>
        <taxon>Agaricomycetes</taxon>
        <taxon>Agaricomycetidae</taxon>
        <taxon>Agaricales</taxon>
        <taxon>Marasmiineae</taxon>
        <taxon>Mycenaceae</taxon>
        <taxon>Mycena</taxon>
    </lineage>
</organism>
<proteinExistence type="predicted"/>
<evidence type="ECO:0000313" key="3">
    <source>
        <dbReference type="Proteomes" id="UP001219525"/>
    </source>
</evidence>
<feature type="compositionally biased region" description="Low complexity" evidence="1">
    <location>
        <begin position="233"/>
        <end position="247"/>
    </location>
</feature>
<protein>
    <submittedName>
        <fullName evidence="2">Uncharacterized protein</fullName>
    </submittedName>
</protein>
<comment type="caution">
    <text evidence="2">The sequence shown here is derived from an EMBL/GenBank/DDBJ whole genome shotgun (WGS) entry which is preliminary data.</text>
</comment>
<keyword evidence="3" id="KW-1185">Reference proteome</keyword>
<reference evidence="2" key="1">
    <citation type="submission" date="2023-03" db="EMBL/GenBank/DDBJ databases">
        <title>Massive genome expansion in bonnet fungi (Mycena s.s.) driven by repeated elements and novel gene families across ecological guilds.</title>
        <authorList>
            <consortium name="Lawrence Berkeley National Laboratory"/>
            <person name="Harder C.B."/>
            <person name="Miyauchi S."/>
            <person name="Viragh M."/>
            <person name="Kuo A."/>
            <person name="Thoen E."/>
            <person name="Andreopoulos B."/>
            <person name="Lu D."/>
            <person name="Skrede I."/>
            <person name="Drula E."/>
            <person name="Henrissat B."/>
            <person name="Morin E."/>
            <person name="Kohler A."/>
            <person name="Barry K."/>
            <person name="LaButti K."/>
            <person name="Morin E."/>
            <person name="Salamov A."/>
            <person name="Lipzen A."/>
            <person name="Mereny Z."/>
            <person name="Hegedus B."/>
            <person name="Baldrian P."/>
            <person name="Stursova M."/>
            <person name="Weitz H."/>
            <person name="Taylor A."/>
            <person name="Grigoriev I.V."/>
            <person name="Nagy L.G."/>
            <person name="Martin F."/>
            <person name="Kauserud H."/>
        </authorList>
    </citation>
    <scope>NUCLEOTIDE SEQUENCE</scope>
    <source>
        <strain evidence="2">9144</strain>
    </source>
</reference>
<evidence type="ECO:0000256" key="1">
    <source>
        <dbReference type="SAM" id="MobiDB-lite"/>
    </source>
</evidence>
<name>A0AAD6YEB3_9AGAR</name>
<dbReference type="AlphaFoldDB" id="A0AAD6YEB3"/>
<feature type="region of interest" description="Disordered" evidence="1">
    <location>
        <begin position="221"/>
        <end position="270"/>
    </location>
</feature>
<sequence>MGGTAFVCGPGENPQDIDDWDWDSRVHVDYRYSGFTAFKVVVLRATIAFLTAVSAKQISKKMLLETGLAAPEDVEGVDEVVVVANYRARVDSALSLLQTWYRTKPPTRPKASFLDFMFRGDTRFAPAAAQMDKHFETQRMITEIMDAIPIDFKKINPDDLEPEDVETPRALTELHLTGIHTLILFPDSNGTVSYVQAKEVERLLLLVRPYCEWDDTWAGPPPPPTYHPPPPVRARSPAVINDDANGDSGKDDGGDEDEEGNGDEDEEENEVVDAEPHFIDQFIHLFESTEYRVTGQVHSPSSCAPYNFKSFSPSVQVSVDAKSAHFHPELRWDLSPPEAAYLPLRLMLMTGPRRNDELLSTFLRLEDEEVVLAEVSIVGSVQSGSGMRYGAVCEKMKQVGMWDLITYFAGVSESCWAICSYYTWERGIGKRSWITTATQNHHPLSKTAVRWQVPELKRARFYWSRVWKLIENGDAEPLPILTDTSVRGKTKRTRSVFRHRQQRLACAPASPGCLVAVVRDHADAKLAATSLKAESQPGLSAAVGLAVQRLPEQSLSLLLRLTTSAPAGLLKGLLSSYLGTHLPRPPDRRRDFASNEPNPFFRAFKEVGRGQGTENRPRAHLINSDASTCVVLCPLHRAR</sequence>
<dbReference type="InterPro" id="IPR016035">
    <property type="entry name" value="Acyl_Trfase/lysoPLipase"/>
</dbReference>
<accession>A0AAD6YEB3</accession>